<dbReference type="Proteomes" id="UP001226867">
    <property type="component" value="Unassembled WGS sequence"/>
</dbReference>
<proteinExistence type="predicted"/>
<dbReference type="EMBL" id="JAUSRO010000001">
    <property type="protein sequence ID" value="MDP9898033.1"/>
    <property type="molecule type" value="Genomic_DNA"/>
</dbReference>
<gene>
    <name evidence="1" type="ORF">J2W36_000266</name>
</gene>
<reference evidence="1 2" key="1">
    <citation type="submission" date="2023-07" db="EMBL/GenBank/DDBJ databases">
        <title>Sorghum-associated microbial communities from plants grown in Nebraska, USA.</title>
        <authorList>
            <person name="Schachtman D."/>
        </authorList>
    </citation>
    <scope>NUCLEOTIDE SEQUENCE [LARGE SCALE GENOMIC DNA]</scope>
    <source>
        <strain evidence="1 2">DS1607</strain>
    </source>
</reference>
<evidence type="ECO:0000313" key="2">
    <source>
        <dbReference type="Proteomes" id="UP001226867"/>
    </source>
</evidence>
<keyword evidence="2" id="KW-1185">Reference proteome</keyword>
<sequence length="140" mass="15818">MLTHAIQHVGDDLPLEPQGATNFIAFRQAIDAFPWADEHAQWDERQEGPFPALVLQNAAEQRQLWVTALSADLAGEYQLQSVSMQLRKGFFGKAKMEQDATVVDAHDRTEVDRLCELFCDAQYEALDREVERLAARASDD</sequence>
<name>A0ABT9S0Z5_9BURK</name>
<dbReference type="RefSeq" id="WP_307687854.1">
    <property type="nucleotide sequence ID" value="NZ_JAUSRO010000001.1"/>
</dbReference>
<evidence type="ECO:0000313" key="1">
    <source>
        <dbReference type="EMBL" id="MDP9898033.1"/>
    </source>
</evidence>
<organism evidence="1 2">
    <name type="scientific">Variovorax ginsengisoli</name>
    <dbReference type="NCBI Taxonomy" id="363844"/>
    <lineage>
        <taxon>Bacteria</taxon>
        <taxon>Pseudomonadati</taxon>
        <taxon>Pseudomonadota</taxon>
        <taxon>Betaproteobacteria</taxon>
        <taxon>Burkholderiales</taxon>
        <taxon>Comamonadaceae</taxon>
        <taxon>Variovorax</taxon>
    </lineage>
</organism>
<protein>
    <submittedName>
        <fullName evidence="1">Uncharacterized protein</fullName>
    </submittedName>
</protein>
<accession>A0ABT9S0Z5</accession>
<comment type="caution">
    <text evidence="1">The sequence shown here is derived from an EMBL/GenBank/DDBJ whole genome shotgun (WGS) entry which is preliminary data.</text>
</comment>